<feature type="compositionally biased region" description="Low complexity" evidence="3">
    <location>
        <begin position="217"/>
        <end position="232"/>
    </location>
</feature>
<evidence type="ECO:0000256" key="1">
    <source>
        <dbReference type="ARBA" id="ARBA00004123"/>
    </source>
</evidence>
<dbReference type="EMBL" id="DS113277">
    <property type="protein sequence ID" value="EAY13948.1"/>
    <property type="molecule type" value="Genomic_DNA"/>
</dbReference>
<sequence>MEGVSLYQALTADTKIKFHLSIFTITVDKPLSTPRRLNRRQLKVDVEKDQAQLDPPIRRQKEYANSDGMDDANEQLAPIIKQTKKHLPELNFPTFALVNEKEFSTYSYKQDKRQRQPVPKQIVKQENPRQQQMPLPTTSPSPYGQSQMQMQYIQPQMQMPQISQYYQLQMLQQNKGMDKNLSMQQQLNLMRYNPNNNNNYQIPITTSLQTSVGKTMPTPQTQPQNQQKQPPQIKNIYLNQEILKFRYGVIKDPSETPNIPLVLDKSDKMIKFTESLSESQDNSSKNQAMLDWNTLKFHCDEYYMSLTENFLSSRPNLDIQHSDVATNLYLIEPNPHDIETQHHPRLNTLQILGLPLKITYDPKTHPSYSNEFDTVQISPYLRDFESLSGRNGRKLILLEHTSENPAFILNVGMASRLITYYHQATAEDIPRSLIESDTHLIKPNQASPFLASIPKSTPIHTISCNMFDVPVAKHDVEPTDFLLIRDMEDNRKFYIRHIDATYCASLLEARVKVMRPNKKVTQTFITNFITAILVNIFRGNKQYKGRSRIQVSSVLKEFFPDMNELKLREVLKKFAKNYREQGSGYWEPVEKDLDAFFGTIQITPEDVCSYQSMQAGFKKLRRSGVNMLIRSKRVYQQIQNLKGELTKKVAEKIELELMKTPWARTENFTKAFDGQLMEMSRADTGEQIVRTKGRRGKSEAGEQKEPKKQRYGTDADLRVLHIPQLNEKLRSYGIPEEQIARLLRWDKVKLLREITSNQMKEGIQTEDTLKYARGPCNQYQEKKEQYKKVYEESFKTNLQYISSSKKDDSEYQDMEHLDQVSLEWARADFSDEEDDNDDASVDLTSIDEKPQQITDTGDPKELVRYGICTYHFNVDWNELGFGGYAMRKAAKIINISYKNKQLDVNVRWERQPHQIKNMEELENDVNYQESNKFGSNNDFVTSVLQAMKRTLQDKIRRTRQQERKDKTQQVQRFIITEHQEMLVQDPDKNLTFILTPEVIMRIENSSRAFKNYCDHN</sequence>
<comment type="subcellular location">
    <subcellularLocation>
        <location evidence="1">Nucleus</location>
    </subcellularLocation>
</comment>
<reference evidence="5" key="2">
    <citation type="journal article" date="2007" name="Science">
        <title>Draft genome sequence of the sexually transmitted pathogen Trichomonas vaginalis.</title>
        <authorList>
            <person name="Carlton J.M."/>
            <person name="Hirt R.P."/>
            <person name="Silva J.C."/>
            <person name="Delcher A.L."/>
            <person name="Schatz M."/>
            <person name="Zhao Q."/>
            <person name="Wortman J.R."/>
            <person name="Bidwell S.L."/>
            <person name="Alsmark U.C.M."/>
            <person name="Besteiro S."/>
            <person name="Sicheritz-Ponten T."/>
            <person name="Noel C.J."/>
            <person name="Dacks J.B."/>
            <person name="Foster P.G."/>
            <person name="Simillion C."/>
            <person name="Van de Peer Y."/>
            <person name="Miranda-Saavedra D."/>
            <person name="Barton G.J."/>
            <person name="Westrop G.D."/>
            <person name="Mueller S."/>
            <person name="Dessi D."/>
            <person name="Fiori P.L."/>
            <person name="Ren Q."/>
            <person name="Paulsen I."/>
            <person name="Zhang H."/>
            <person name="Bastida-Corcuera F.D."/>
            <person name="Simoes-Barbosa A."/>
            <person name="Brown M.T."/>
            <person name="Hayes R.D."/>
            <person name="Mukherjee M."/>
            <person name="Okumura C.Y."/>
            <person name="Schneider R."/>
            <person name="Smith A.J."/>
            <person name="Vanacova S."/>
            <person name="Villalvazo M."/>
            <person name="Haas B.J."/>
            <person name="Pertea M."/>
            <person name="Feldblyum T.V."/>
            <person name="Utterback T.R."/>
            <person name="Shu C.L."/>
            <person name="Osoegawa K."/>
            <person name="de Jong P.J."/>
            <person name="Hrdy I."/>
            <person name="Horvathova L."/>
            <person name="Zubacova Z."/>
            <person name="Dolezal P."/>
            <person name="Malik S.B."/>
            <person name="Logsdon J.M. Jr."/>
            <person name="Henze K."/>
            <person name="Gupta A."/>
            <person name="Wang C.C."/>
            <person name="Dunne R.L."/>
            <person name="Upcroft J.A."/>
            <person name="Upcroft P."/>
            <person name="White O."/>
            <person name="Salzberg S.L."/>
            <person name="Tang P."/>
            <person name="Chiu C.-H."/>
            <person name="Lee Y.-S."/>
            <person name="Embley T.M."/>
            <person name="Coombs G.H."/>
            <person name="Mottram J.C."/>
            <person name="Tachezy J."/>
            <person name="Fraser-Liggett C.M."/>
            <person name="Johnson P.J."/>
        </authorList>
    </citation>
    <scope>NUCLEOTIDE SEQUENCE [LARGE SCALE GENOMIC DNA]</scope>
    <source>
        <strain evidence="5">G3</strain>
    </source>
</reference>
<evidence type="ECO:0000313" key="6">
    <source>
        <dbReference type="Proteomes" id="UP000001542"/>
    </source>
</evidence>
<dbReference type="PANTHER" id="PTHR13900:SF0">
    <property type="entry name" value="TRANSCRIPTION INITIATION FACTOR TFIID SUBUNIT 1"/>
    <property type="match status" value="1"/>
</dbReference>
<evidence type="ECO:0000256" key="3">
    <source>
        <dbReference type="SAM" id="MobiDB-lite"/>
    </source>
</evidence>
<protein>
    <recommendedName>
        <fullName evidence="4">Transcription initiation factor TFIID subunit 1 histone acetyltransferase domain-containing protein</fullName>
    </recommendedName>
</protein>
<organism evidence="5 6">
    <name type="scientific">Trichomonas vaginalis (strain ATCC PRA-98 / G3)</name>
    <dbReference type="NCBI Taxonomy" id="412133"/>
    <lineage>
        <taxon>Eukaryota</taxon>
        <taxon>Metamonada</taxon>
        <taxon>Parabasalia</taxon>
        <taxon>Trichomonadida</taxon>
        <taxon>Trichomonadidae</taxon>
        <taxon>Trichomonas</taxon>
    </lineage>
</organism>
<accession>A2E029</accession>
<dbReference type="InParanoid" id="A2E029"/>
<dbReference type="Pfam" id="PF12157">
    <property type="entry name" value="DUF3591"/>
    <property type="match status" value="1"/>
</dbReference>
<feature type="region of interest" description="Disordered" evidence="3">
    <location>
        <begin position="107"/>
        <end position="146"/>
    </location>
</feature>
<feature type="compositionally biased region" description="Basic and acidic residues" evidence="3">
    <location>
        <begin position="696"/>
        <end position="710"/>
    </location>
</feature>
<evidence type="ECO:0000313" key="5">
    <source>
        <dbReference type="EMBL" id="EAY13948.1"/>
    </source>
</evidence>
<dbReference type="OrthoDB" id="5752at2759"/>
<reference evidence="5" key="1">
    <citation type="submission" date="2006-10" db="EMBL/GenBank/DDBJ databases">
        <authorList>
            <person name="Amadeo P."/>
            <person name="Zhao Q."/>
            <person name="Wortman J."/>
            <person name="Fraser-Liggett C."/>
            <person name="Carlton J."/>
        </authorList>
    </citation>
    <scope>NUCLEOTIDE SEQUENCE</scope>
    <source>
        <strain evidence="5">G3</strain>
    </source>
</reference>
<dbReference type="InterPro" id="IPR022591">
    <property type="entry name" value="TAF1_HAT_dom"/>
</dbReference>
<keyword evidence="6" id="KW-1185">Reference proteome</keyword>
<dbReference type="PANTHER" id="PTHR13900">
    <property type="entry name" value="TRANSCRIPTION INITIATION FACTOR TFIID"/>
    <property type="match status" value="1"/>
</dbReference>
<keyword evidence="2" id="KW-0539">Nucleus</keyword>
<dbReference type="VEuPathDB" id="TrichDB:TVAGG3_0218780"/>
<feature type="region of interest" description="Disordered" evidence="3">
    <location>
        <begin position="211"/>
        <end position="232"/>
    </location>
</feature>
<dbReference type="GO" id="GO:0016251">
    <property type="term" value="F:RNA polymerase II general transcription initiation factor activity"/>
    <property type="evidence" value="ECO:0000318"/>
    <property type="project" value="GO_Central"/>
</dbReference>
<dbReference type="AlphaFoldDB" id="A2E029"/>
<feature type="domain" description="Transcription initiation factor TFIID subunit 1 histone acetyltransferase" evidence="4">
    <location>
        <begin position="296"/>
        <end position="750"/>
    </location>
</feature>
<dbReference type="GO" id="GO:0005669">
    <property type="term" value="C:transcription factor TFIID complex"/>
    <property type="evidence" value="ECO:0000318"/>
    <property type="project" value="GO_Central"/>
</dbReference>
<feature type="compositionally biased region" description="Polar residues" evidence="3">
    <location>
        <begin position="128"/>
        <end position="144"/>
    </location>
</feature>
<evidence type="ECO:0000259" key="4">
    <source>
        <dbReference type="Pfam" id="PF12157"/>
    </source>
</evidence>
<dbReference type="KEGG" id="tva:4771937"/>
<dbReference type="RefSeq" id="XP_001326171.1">
    <property type="nucleotide sequence ID" value="XM_001326136.1"/>
</dbReference>
<gene>
    <name evidence="5" type="ORF">TVAG_490860</name>
</gene>
<feature type="region of interest" description="Disordered" evidence="3">
    <location>
        <begin position="683"/>
        <end position="710"/>
    </location>
</feature>
<name>A2E029_TRIV3</name>
<dbReference type="eggNOG" id="KOG0008">
    <property type="taxonomic scope" value="Eukaryota"/>
</dbReference>
<evidence type="ECO:0000256" key="2">
    <source>
        <dbReference type="ARBA" id="ARBA00023242"/>
    </source>
</evidence>
<dbReference type="InterPro" id="IPR040240">
    <property type="entry name" value="TAF1"/>
</dbReference>
<dbReference type="GO" id="GO:0004402">
    <property type="term" value="F:histone acetyltransferase activity"/>
    <property type="evidence" value="ECO:0007669"/>
    <property type="project" value="InterPro"/>
</dbReference>
<proteinExistence type="predicted"/>
<dbReference type="GO" id="GO:0051123">
    <property type="term" value="P:RNA polymerase II preinitiation complex assembly"/>
    <property type="evidence" value="ECO:0000318"/>
    <property type="project" value="GO_Central"/>
</dbReference>
<dbReference type="GO" id="GO:0017025">
    <property type="term" value="F:TBP-class protein binding"/>
    <property type="evidence" value="ECO:0000318"/>
    <property type="project" value="GO_Central"/>
</dbReference>
<dbReference type="VEuPathDB" id="TrichDB:TVAG_490860"/>
<dbReference type="Proteomes" id="UP000001542">
    <property type="component" value="Unassembled WGS sequence"/>
</dbReference>
<dbReference type="STRING" id="5722.A2E029"/>